<comment type="caution">
    <text evidence="3">The sequence shown here is derived from an EMBL/GenBank/DDBJ whole genome shotgun (WGS) entry which is preliminary data.</text>
</comment>
<dbReference type="CDD" id="cd16363">
    <property type="entry name" value="Col_Im_like"/>
    <property type="match status" value="1"/>
</dbReference>
<accession>A0A8B3FGG9</accession>
<protein>
    <submittedName>
        <fullName evidence="3">Bacteriocin immunity protein</fullName>
    </submittedName>
</protein>
<evidence type="ECO:0000313" key="3">
    <source>
        <dbReference type="EMBL" id="RKO79136.1"/>
    </source>
</evidence>
<dbReference type="GeneID" id="45848705"/>
<dbReference type="RefSeq" id="WP_033072060.1">
    <property type="nucleotide sequence ID" value="NZ_BSWE01000001.1"/>
</dbReference>
<reference evidence="3 4" key="1">
    <citation type="journal article" date="2018" name="BMC Genomics">
        <title>High genomic variability in the plant pathogenic bacterium Pectobacterium parmentieri deciphered from de novo assembled complete genomes.</title>
        <authorList>
            <person name="Zoledowska S."/>
            <person name="Motyka-Pomagruk A."/>
            <person name="Sledz W."/>
            <person name="Mengoni A."/>
            <person name="Lojkowska E."/>
        </authorList>
    </citation>
    <scope>NUCLEOTIDE SEQUENCE [LARGE SCALE GENOMIC DNA]</scope>
    <source>
        <strain evidence="3 4">IFB5626</strain>
    </source>
</reference>
<dbReference type="AlphaFoldDB" id="A0A8B3FGG9"/>
<dbReference type="OrthoDB" id="6810874at2"/>
<proteinExistence type="inferred from homology"/>
<dbReference type="Pfam" id="PF01320">
    <property type="entry name" value="Colicin_Pyocin"/>
    <property type="match status" value="1"/>
</dbReference>
<dbReference type="InterPro" id="IPR035900">
    <property type="entry name" value="Colicin_E_sf"/>
</dbReference>
<comment type="similarity">
    <text evidence="1">Belongs to the colicins ColE2/ColE8/ColE9 and pyocins S1/S2 family.</text>
</comment>
<dbReference type="InterPro" id="IPR000290">
    <property type="entry name" value="Colicin_pyocin"/>
</dbReference>
<keyword evidence="2" id="KW-0079">Bacteriocin immunity</keyword>
<organism evidence="3 4">
    <name type="scientific">Pectobacterium parmentieri</name>
    <dbReference type="NCBI Taxonomy" id="1905730"/>
    <lineage>
        <taxon>Bacteria</taxon>
        <taxon>Pseudomonadati</taxon>
        <taxon>Pseudomonadota</taxon>
        <taxon>Gammaproteobacteria</taxon>
        <taxon>Enterobacterales</taxon>
        <taxon>Pectobacteriaceae</taxon>
        <taxon>Pectobacterium</taxon>
    </lineage>
</organism>
<dbReference type="EMBL" id="PSZG01000001">
    <property type="protein sequence ID" value="RKO79136.1"/>
    <property type="molecule type" value="Genomic_DNA"/>
</dbReference>
<sequence length="98" mass="11515">MKYIVLKDKISEYTEDEFVSLLKEFKKSTRQAKMLKGKNLEKYLDDLLSDFILVSEHPEEGDLIAYPETPEDGEPERIFSIVKEWRKSQGLPLFKDSE</sequence>
<evidence type="ECO:0000256" key="2">
    <source>
        <dbReference type="ARBA" id="ARBA00023025"/>
    </source>
</evidence>
<dbReference type="GO" id="GO:0030153">
    <property type="term" value="P:bacteriocin immunity"/>
    <property type="evidence" value="ECO:0007669"/>
    <property type="project" value="UniProtKB-KW"/>
</dbReference>
<dbReference type="KEGG" id="ppar:A8F97_04430"/>
<dbReference type="Proteomes" id="UP000269665">
    <property type="component" value="Unassembled WGS sequence"/>
</dbReference>
<name>A0A8B3FGG9_PECPM</name>
<dbReference type="SUPFAM" id="SSF47345">
    <property type="entry name" value="Colicin E immunity proteins"/>
    <property type="match status" value="1"/>
</dbReference>
<evidence type="ECO:0000256" key="1">
    <source>
        <dbReference type="ARBA" id="ARBA00009346"/>
    </source>
</evidence>
<gene>
    <name evidence="3" type="ORF">C5E00_08675</name>
</gene>
<dbReference type="GO" id="GO:0015643">
    <property type="term" value="F:toxic substance binding"/>
    <property type="evidence" value="ECO:0007669"/>
    <property type="project" value="InterPro"/>
</dbReference>
<evidence type="ECO:0000313" key="4">
    <source>
        <dbReference type="Proteomes" id="UP000269665"/>
    </source>
</evidence>
<dbReference type="PRINTS" id="PR01299">
    <property type="entry name" value="PYOCIN"/>
</dbReference>
<dbReference type="Gene3D" id="1.10.1200.20">
    <property type="entry name" value="Colicin E immunity protein"/>
    <property type="match status" value="1"/>
</dbReference>